<keyword evidence="1" id="KW-0472">Membrane</keyword>
<protein>
    <submittedName>
        <fullName evidence="2">Uncharacterized protein</fullName>
    </submittedName>
</protein>
<keyword evidence="1" id="KW-1133">Transmembrane helix</keyword>
<keyword evidence="1" id="KW-0812">Transmembrane</keyword>
<dbReference type="Proteomes" id="UP000783686">
    <property type="component" value="Unassembled WGS sequence"/>
</dbReference>
<evidence type="ECO:0000256" key="1">
    <source>
        <dbReference type="SAM" id="Phobius"/>
    </source>
</evidence>
<name>A0A811JQC2_9BILA</name>
<organism evidence="2 3">
    <name type="scientific">Bursaphelenchus okinawaensis</name>
    <dbReference type="NCBI Taxonomy" id="465554"/>
    <lineage>
        <taxon>Eukaryota</taxon>
        <taxon>Metazoa</taxon>
        <taxon>Ecdysozoa</taxon>
        <taxon>Nematoda</taxon>
        <taxon>Chromadorea</taxon>
        <taxon>Rhabditida</taxon>
        <taxon>Tylenchina</taxon>
        <taxon>Tylenchomorpha</taxon>
        <taxon>Aphelenchoidea</taxon>
        <taxon>Aphelenchoididae</taxon>
        <taxon>Bursaphelenchus</taxon>
    </lineage>
</organism>
<dbReference type="AlphaFoldDB" id="A0A811JQC2"/>
<sequence>MHLGVALEIIKSHDEFGKLVIYRTFFAYFLNSLPLLLHFKFLWYTREFYDLYEADSVDERSDDEDNELHIYDEDYAIYNGEDYEAAYNTLQNQESQLEYNDTEAYYAVVYEHNESAESDDDDDYSMLTEDFRVLLERLEEVTHHQIRDKSLFCPPPD</sequence>
<dbReference type="EMBL" id="CAJFCW020000001">
    <property type="protein sequence ID" value="CAG9078080.1"/>
    <property type="molecule type" value="Genomic_DNA"/>
</dbReference>
<comment type="caution">
    <text evidence="2">The sequence shown here is derived from an EMBL/GenBank/DDBJ whole genome shotgun (WGS) entry which is preliminary data.</text>
</comment>
<evidence type="ECO:0000313" key="2">
    <source>
        <dbReference type="EMBL" id="CAD5205561.1"/>
    </source>
</evidence>
<reference evidence="2" key="1">
    <citation type="submission" date="2020-09" db="EMBL/GenBank/DDBJ databases">
        <authorList>
            <person name="Kikuchi T."/>
        </authorList>
    </citation>
    <scope>NUCLEOTIDE SEQUENCE</scope>
    <source>
        <strain evidence="2">SH1</strain>
    </source>
</reference>
<keyword evidence="3" id="KW-1185">Reference proteome</keyword>
<accession>A0A811JQC2</accession>
<dbReference type="Proteomes" id="UP000614601">
    <property type="component" value="Unassembled WGS sequence"/>
</dbReference>
<proteinExistence type="predicted"/>
<gene>
    <name evidence="2" type="ORF">BOKJ2_LOCUS245</name>
</gene>
<dbReference type="EMBL" id="CAJFDH010000001">
    <property type="protein sequence ID" value="CAD5205561.1"/>
    <property type="molecule type" value="Genomic_DNA"/>
</dbReference>
<evidence type="ECO:0000313" key="3">
    <source>
        <dbReference type="Proteomes" id="UP000614601"/>
    </source>
</evidence>
<feature type="transmembrane region" description="Helical" evidence="1">
    <location>
        <begin position="20"/>
        <end position="39"/>
    </location>
</feature>